<keyword evidence="4" id="KW-1185">Reference proteome</keyword>
<feature type="compositionally biased region" description="Low complexity" evidence="2">
    <location>
        <begin position="65"/>
        <end position="76"/>
    </location>
</feature>
<dbReference type="AlphaFoldDB" id="T1I3A1"/>
<dbReference type="SUPFAM" id="SSF46689">
    <property type="entry name" value="Homeodomain-like"/>
    <property type="match status" value="1"/>
</dbReference>
<protein>
    <submittedName>
        <fullName evidence="3">HTH psq-type domain-containing protein</fullName>
    </submittedName>
</protein>
<dbReference type="VEuPathDB" id="VectorBase:RPRC010770"/>
<feature type="region of interest" description="Disordered" evidence="2">
    <location>
        <begin position="54"/>
        <end position="87"/>
    </location>
</feature>
<evidence type="ECO:0000313" key="3">
    <source>
        <dbReference type="EnsemblMetazoa" id="RPRC010770-PA"/>
    </source>
</evidence>
<name>T1I3A1_RHOPR</name>
<dbReference type="GO" id="GO:0005634">
    <property type="term" value="C:nucleus"/>
    <property type="evidence" value="ECO:0007669"/>
    <property type="project" value="UniProtKB-SubCell"/>
</dbReference>
<dbReference type="HOGENOM" id="CLU_156809_0_0_1"/>
<dbReference type="Proteomes" id="UP000015103">
    <property type="component" value="Unassembled WGS sequence"/>
</dbReference>
<organism evidence="3 4">
    <name type="scientific">Rhodnius prolixus</name>
    <name type="common">Triatomid bug</name>
    <dbReference type="NCBI Taxonomy" id="13249"/>
    <lineage>
        <taxon>Eukaryota</taxon>
        <taxon>Metazoa</taxon>
        <taxon>Ecdysozoa</taxon>
        <taxon>Arthropoda</taxon>
        <taxon>Hexapoda</taxon>
        <taxon>Insecta</taxon>
        <taxon>Pterygota</taxon>
        <taxon>Neoptera</taxon>
        <taxon>Paraneoptera</taxon>
        <taxon>Hemiptera</taxon>
        <taxon>Heteroptera</taxon>
        <taxon>Panheteroptera</taxon>
        <taxon>Cimicomorpha</taxon>
        <taxon>Reduviidae</taxon>
        <taxon>Triatominae</taxon>
        <taxon>Rhodnius</taxon>
    </lineage>
</organism>
<proteinExistence type="predicted"/>
<dbReference type="EnsemblMetazoa" id="RPRC010770-RA">
    <property type="protein sequence ID" value="RPRC010770-PA"/>
    <property type="gene ID" value="RPRC010770"/>
</dbReference>
<dbReference type="EMBL" id="ACPB03009721">
    <property type="status" value="NOT_ANNOTATED_CDS"/>
    <property type="molecule type" value="Genomic_DNA"/>
</dbReference>
<comment type="subcellular location">
    <subcellularLocation>
        <location evidence="1">Nucleus</location>
    </subcellularLocation>
</comment>
<evidence type="ECO:0000256" key="2">
    <source>
        <dbReference type="SAM" id="MobiDB-lite"/>
    </source>
</evidence>
<dbReference type="Gene3D" id="1.10.10.60">
    <property type="entry name" value="Homeodomain-like"/>
    <property type="match status" value="1"/>
</dbReference>
<evidence type="ECO:0000313" key="4">
    <source>
        <dbReference type="Proteomes" id="UP000015103"/>
    </source>
</evidence>
<dbReference type="Pfam" id="PF05225">
    <property type="entry name" value="HTH_psq"/>
    <property type="match status" value="1"/>
</dbReference>
<dbReference type="GO" id="GO:0003677">
    <property type="term" value="F:DNA binding"/>
    <property type="evidence" value="ECO:0007669"/>
    <property type="project" value="InterPro"/>
</dbReference>
<dbReference type="InParanoid" id="T1I3A1"/>
<sequence length="110" mass="12443">MPRTKLGPSPKGTRKNWDDKDMVDAIKTVREKELGIREAALHFRVPKSTLRRLLSKQRDSEDDSNVSVSSGESDLSTPPQNSTPDSEDADCIFFFCGEKFKNSKVRRNVD</sequence>
<dbReference type="InterPro" id="IPR009057">
    <property type="entry name" value="Homeodomain-like_sf"/>
</dbReference>
<accession>T1I3A1</accession>
<evidence type="ECO:0000256" key="1">
    <source>
        <dbReference type="ARBA" id="ARBA00004123"/>
    </source>
</evidence>
<reference evidence="3" key="1">
    <citation type="submission" date="2015-05" db="UniProtKB">
        <authorList>
            <consortium name="EnsemblMetazoa"/>
        </authorList>
    </citation>
    <scope>IDENTIFICATION</scope>
</reference>
<dbReference type="InterPro" id="IPR007889">
    <property type="entry name" value="HTH_Psq"/>
</dbReference>